<dbReference type="HOGENOM" id="CLU_2967512_0_0_1"/>
<reference evidence="2" key="1">
    <citation type="journal article" date="2011" name="Science">
        <title>The plant cell wall-decomposing machinery underlies the functional diversity of forest fungi.</title>
        <authorList>
            <person name="Eastwood D.C."/>
            <person name="Floudas D."/>
            <person name="Binder M."/>
            <person name="Majcherczyk A."/>
            <person name="Schneider P."/>
            <person name="Aerts A."/>
            <person name="Asiegbu F.O."/>
            <person name="Baker S.E."/>
            <person name="Barry K."/>
            <person name="Bendiksby M."/>
            <person name="Blumentritt M."/>
            <person name="Coutinho P.M."/>
            <person name="Cullen D."/>
            <person name="de Vries R.P."/>
            <person name="Gathman A."/>
            <person name="Goodell B."/>
            <person name="Henrissat B."/>
            <person name="Ihrmark K."/>
            <person name="Kauserud H."/>
            <person name="Kohler A."/>
            <person name="LaButti K."/>
            <person name="Lapidus A."/>
            <person name="Lavin J.L."/>
            <person name="Lee Y.-H."/>
            <person name="Lindquist E."/>
            <person name="Lilly W."/>
            <person name="Lucas S."/>
            <person name="Morin E."/>
            <person name="Murat C."/>
            <person name="Oguiza J.A."/>
            <person name="Park J."/>
            <person name="Pisabarro A.G."/>
            <person name="Riley R."/>
            <person name="Rosling A."/>
            <person name="Salamov A."/>
            <person name="Schmidt O."/>
            <person name="Schmutz J."/>
            <person name="Skrede I."/>
            <person name="Stenlid J."/>
            <person name="Wiebenga A."/>
            <person name="Xie X."/>
            <person name="Kuees U."/>
            <person name="Hibbett D.S."/>
            <person name="Hoffmeister D."/>
            <person name="Hoegberg N."/>
            <person name="Martin F."/>
            <person name="Grigoriev I.V."/>
            <person name="Watkinson S.C."/>
        </authorList>
    </citation>
    <scope>NUCLEOTIDE SEQUENCE [LARGE SCALE GENOMIC DNA]</scope>
    <source>
        <strain evidence="2">S7.9</strain>
    </source>
</reference>
<sequence length="59" mass="6712">MPFKILSGPVWTANHPGCTSFSRWDVFPNPWLHRWPDVQASPRGSIQAEQSIAWAVNHV</sequence>
<feature type="non-terminal residue" evidence="1">
    <location>
        <position position="59"/>
    </location>
</feature>
<dbReference type="EMBL" id="GL945440">
    <property type="protein sequence ID" value="EGO20792.1"/>
    <property type="molecule type" value="Genomic_DNA"/>
</dbReference>
<dbReference type="RefSeq" id="XP_007322758.1">
    <property type="nucleotide sequence ID" value="XM_007322696.1"/>
</dbReference>
<protein>
    <submittedName>
        <fullName evidence="1">Uncharacterized protein</fullName>
    </submittedName>
</protein>
<dbReference type="AlphaFoldDB" id="F8P8N6"/>
<organism evidence="2">
    <name type="scientific">Serpula lacrymans var. lacrymans (strain S7.9)</name>
    <name type="common">Dry rot fungus</name>
    <dbReference type="NCBI Taxonomy" id="578457"/>
    <lineage>
        <taxon>Eukaryota</taxon>
        <taxon>Fungi</taxon>
        <taxon>Dikarya</taxon>
        <taxon>Basidiomycota</taxon>
        <taxon>Agaricomycotina</taxon>
        <taxon>Agaricomycetes</taxon>
        <taxon>Agaricomycetidae</taxon>
        <taxon>Boletales</taxon>
        <taxon>Coniophorineae</taxon>
        <taxon>Serpulaceae</taxon>
        <taxon>Serpula</taxon>
    </lineage>
</organism>
<dbReference type="Proteomes" id="UP000008064">
    <property type="component" value="Unassembled WGS sequence"/>
</dbReference>
<evidence type="ECO:0000313" key="2">
    <source>
        <dbReference type="Proteomes" id="UP000008064"/>
    </source>
</evidence>
<evidence type="ECO:0000313" key="1">
    <source>
        <dbReference type="EMBL" id="EGO20792.1"/>
    </source>
</evidence>
<name>F8P8N6_SERL9</name>
<proteinExistence type="predicted"/>
<dbReference type="KEGG" id="sla:SERLADRAFT_399999"/>
<dbReference type="GeneID" id="18811998"/>
<gene>
    <name evidence="1" type="ORF">SERLADRAFT_399999</name>
</gene>
<accession>F8P8N6</accession>